<sequence length="75" mass="8481">MYEDYTRLLGDMDDLCKEASSMAAEKEFEKSLVAFLYDCSVREWKAVGNFEPGDNDAISTLPFVVSSHLCNHRPS</sequence>
<dbReference type="Proteomes" id="UP001202328">
    <property type="component" value="Unassembled WGS sequence"/>
</dbReference>
<gene>
    <name evidence="1" type="ORF">MKW98_021413</name>
</gene>
<dbReference type="AlphaFoldDB" id="A0AAD4SRV3"/>
<dbReference type="EMBL" id="JAJJMB010008983">
    <property type="protein sequence ID" value="KAI3917651.1"/>
    <property type="molecule type" value="Genomic_DNA"/>
</dbReference>
<comment type="caution">
    <text evidence="1">The sequence shown here is derived from an EMBL/GenBank/DDBJ whole genome shotgun (WGS) entry which is preliminary data.</text>
</comment>
<name>A0AAD4SRV3_9MAGN</name>
<evidence type="ECO:0000313" key="1">
    <source>
        <dbReference type="EMBL" id="KAI3917651.1"/>
    </source>
</evidence>
<protein>
    <submittedName>
        <fullName evidence="1">Uncharacterized protein</fullName>
    </submittedName>
</protein>
<organism evidence="1 2">
    <name type="scientific">Papaver atlanticum</name>
    <dbReference type="NCBI Taxonomy" id="357466"/>
    <lineage>
        <taxon>Eukaryota</taxon>
        <taxon>Viridiplantae</taxon>
        <taxon>Streptophyta</taxon>
        <taxon>Embryophyta</taxon>
        <taxon>Tracheophyta</taxon>
        <taxon>Spermatophyta</taxon>
        <taxon>Magnoliopsida</taxon>
        <taxon>Ranunculales</taxon>
        <taxon>Papaveraceae</taxon>
        <taxon>Papaveroideae</taxon>
        <taxon>Papaver</taxon>
    </lineage>
</organism>
<evidence type="ECO:0000313" key="2">
    <source>
        <dbReference type="Proteomes" id="UP001202328"/>
    </source>
</evidence>
<proteinExistence type="predicted"/>
<reference evidence="1" key="1">
    <citation type="submission" date="2022-04" db="EMBL/GenBank/DDBJ databases">
        <title>A functionally conserved STORR gene fusion in Papaver species that diverged 16.8 million years ago.</title>
        <authorList>
            <person name="Catania T."/>
        </authorList>
    </citation>
    <scope>NUCLEOTIDE SEQUENCE</scope>
    <source>
        <strain evidence="1">S-188037</strain>
    </source>
</reference>
<keyword evidence="2" id="KW-1185">Reference proteome</keyword>
<accession>A0AAD4SRV3</accession>